<feature type="transmembrane region" description="Helical" evidence="5">
    <location>
        <begin position="133"/>
        <end position="152"/>
    </location>
</feature>
<keyword evidence="3 5" id="KW-1133">Transmembrane helix</keyword>
<feature type="transmembrane region" description="Helical" evidence="5">
    <location>
        <begin position="164"/>
        <end position="186"/>
    </location>
</feature>
<reference evidence="7 8" key="1">
    <citation type="submission" date="2019-07" db="EMBL/GenBank/DDBJ databases">
        <authorList>
            <person name="Jastrzebski P J."/>
            <person name="Paukszto L."/>
            <person name="Jastrzebski P J."/>
        </authorList>
    </citation>
    <scope>NUCLEOTIDE SEQUENCE [LARGE SCALE GENOMIC DNA]</scope>
    <source>
        <strain evidence="7 8">WMS-il1</strain>
    </source>
</reference>
<gene>
    <name evidence="7" type="ORF">WMSIL1_LOCUS12217</name>
</gene>
<keyword evidence="4 5" id="KW-0472">Membrane</keyword>
<comment type="subcellular location">
    <subcellularLocation>
        <location evidence="1">Membrane</location>
        <topology evidence="1">Multi-pass membrane protein</topology>
    </subcellularLocation>
</comment>
<feature type="transmembrane region" description="Helical" evidence="5">
    <location>
        <begin position="192"/>
        <end position="212"/>
    </location>
</feature>
<feature type="transmembrane region" description="Helical" evidence="5">
    <location>
        <begin position="12"/>
        <end position="33"/>
    </location>
</feature>
<dbReference type="SUPFAM" id="SSF103473">
    <property type="entry name" value="MFS general substrate transporter"/>
    <property type="match status" value="1"/>
</dbReference>
<dbReference type="InterPro" id="IPR005828">
    <property type="entry name" value="MFS_sugar_transport-like"/>
</dbReference>
<dbReference type="PANTHER" id="PTHR24064">
    <property type="entry name" value="SOLUTE CARRIER FAMILY 22 MEMBER"/>
    <property type="match status" value="1"/>
</dbReference>
<organism evidence="7 8">
    <name type="scientific">Hymenolepis diminuta</name>
    <name type="common">Rat tapeworm</name>
    <dbReference type="NCBI Taxonomy" id="6216"/>
    <lineage>
        <taxon>Eukaryota</taxon>
        <taxon>Metazoa</taxon>
        <taxon>Spiralia</taxon>
        <taxon>Lophotrochozoa</taxon>
        <taxon>Platyhelminthes</taxon>
        <taxon>Cestoda</taxon>
        <taxon>Eucestoda</taxon>
        <taxon>Cyclophyllidea</taxon>
        <taxon>Hymenolepididae</taxon>
        <taxon>Hymenolepis</taxon>
    </lineage>
</organism>
<evidence type="ECO:0000256" key="5">
    <source>
        <dbReference type="SAM" id="Phobius"/>
    </source>
</evidence>
<feature type="transmembrane region" description="Helical" evidence="5">
    <location>
        <begin position="360"/>
        <end position="381"/>
    </location>
</feature>
<dbReference type="AlphaFoldDB" id="A0A564Z502"/>
<evidence type="ECO:0000256" key="2">
    <source>
        <dbReference type="ARBA" id="ARBA00022692"/>
    </source>
</evidence>
<evidence type="ECO:0000256" key="1">
    <source>
        <dbReference type="ARBA" id="ARBA00004141"/>
    </source>
</evidence>
<protein>
    <recommendedName>
        <fullName evidence="6">Major facilitator superfamily (MFS) profile domain-containing protein</fullName>
    </recommendedName>
</protein>
<evidence type="ECO:0000313" key="7">
    <source>
        <dbReference type="EMBL" id="VUZ54073.1"/>
    </source>
</evidence>
<keyword evidence="2 5" id="KW-0812">Transmembrane</keyword>
<dbReference type="InterPro" id="IPR036259">
    <property type="entry name" value="MFS_trans_sf"/>
</dbReference>
<dbReference type="PROSITE" id="PS50850">
    <property type="entry name" value="MFS"/>
    <property type="match status" value="1"/>
</dbReference>
<dbReference type="EMBL" id="CABIJS010000599">
    <property type="protein sequence ID" value="VUZ54073.1"/>
    <property type="molecule type" value="Genomic_DNA"/>
</dbReference>
<name>A0A564Z502_HYMDI</name>
<feature type="transmembrane region" description="Helical" evidence="5">
    <location>
        <begin position="447"/>
        <end position="467"/>
    </location>
</feature>
<feature type="transmembrane region" description="Helical" evidence="5">
    <location>
        <begin position="248"/>
        <end position="266"/>
    </location>
</feature>
<dbReference type="InterPro" id="IPR020846">
    <property type="entry name" value="MFS_dom"/>
</dbReference>
<evidence type="ECO:0000259" key="6">
    <source>
        <dbReference type="PROSITE" id="PS50850"/>
    </source>
</evidence>
<evidence type="ECO:0000256" key="3">
    <source>
        <dbReference type="ARBA" id="ARBA00022989"/>
    </source>
</evidence>
<feature type="transmembrane region" description="Helical" evidence="5">
    <location>
        <begin position="388"/>
        <end position="407"/>
    </location>
</feature>
<dbReference type="Proteomes" id="UP000321570">
    <property type="component" value="Unassembled WGS sequence"/>
</dbReference>
<feature type="transmembrane region" description="Helical" evidence="5">
    <location>
        <begin position="413"/>
        <end position="435"/>
    </location>
</feature>
<feature type="transmembrane region" description="Helical" evidence="5">
    <location>
        <begin position="224"/>
        <end position="242"/>
    </location>
</feature>
<proteinExistence type="predicted"/>
<accession>A0A564Z502</accession>
<dbReference type="GO" id="GO:0016020">
    <property type="term" value="C:membrane"/>
    <property type="evidence" value="ECO:0007669"/>
    <property type="project" value="UniProtKB-SubCell"/>
</dbReference>
<dbReference type="Gene3D" id="1.20.1250.20">
    <property type="entry name" value="MFS general substrate transporter like domains"/>
    <property type="match status" value="1"/>
</dbReference>
<evidence type="ECO:0000313" key="8">
    <source>
        <dbReference type="Proteomes" id="UP000321570"/>
    </source>
</evidence>
<dbReference type="GO" id="GO:0022857">
    <property type="term" value="F:transmembrane transporter activity"/>
    <property type="evidence" value="ECO:0007669"/>
    <property type="project" value="InterPro"/>
</dbReference>
<keyword evidence="8" id="KW-1185">Reference proteome</keyword>
<dbReference type="Pfam" id="PF00083">
    <property type="entry name" value="Sugar_tr"/>
    <property type="match status" value="1"/>
</dbReference>
<sequence>MDFETAIEKVYGKGTFCIIFAICLSLLTSLMAFEFQSIVFLGFSNNFNCSDERILNASSHIWISKETYNDILSGENFTKVFNASNLLEQCYALITNEIGNAQPQACEKFAYDSSMMYKTLATDYDLVCGRKRYANGLVSATMVASAFGHFIAAFTDRFRRRRIIIFYMLMEIFWNILTPLSTNLSMVFICRIMRVLSIPLCFITVSTLYEILPASKRTIYGNFYWTPYCLGYLATAGLAYLTRDWRLFRYYGLLAQIIYIPIFLILPESPRWLFLNGKCEEYHKILSRLAKWNGVKLSEGIVDNLAEPTNVDKNSESVIDLLRSPNVRRVLTTFCFALGAVCCSYFGLSTSVNSAVDNVFLNVFILGLSELPACLIGWILCNYFNRRNSYIIASAFTIASFLIAPLIRPVSDIANIVIVSIGKLMVTVEYNIIILHTAEFFPTSVRNMGFFLVMAIGTAMGGLAPYINDLSTVSSFIPGVVYASMSIVATIMVHFILPNTKNCPLPQTISQVESLKRGNEEEWIRAMHKAELELVDK</sequence>
<feature type="transmembrane region" description="Helical" evidence="5">
    <location>
        <begin position="479"/>
        <end position="497"/>
    </location>
</feature>
<feature type="domain" description="Major facilitator superfamily (MFS) profile" evidence="6">
    <location>
        <begin position="68"/>
        <end position="501"/>
    </location>
</feature>
<feature type="transmembrane region" description="Helical" evidence="5">
    <location>
        <begin position="330"/>
        <end position="348"/>
    </location>
</feature>
<evidence type="ECO:0000256" key="4">
    <source>
        <dbReference type="ARBA" id="ARBA00023136"/>
    </source>
</evidence>